<evidence type="ECO:0000256" key="1">
    <source>
        <dbReference type="SAM" id="Phobius"/>
    </source>
</evidence>
<keyword evidence="4" id="KW-1185">Reference proteome</keyword>
<dbReference type="EMBL" id="CP020880">
    <property type="protein sequence ID" value="ART77222.1"/>
    <property type="molecule type" value="Genomic_DNA"/>
</dbReference>
<proteinExistence type="predicted"/>
<evidence type="ECO:0000313" key="5">
    <source>
        <dbReference type="Proteomes" id="UP000323393"/>
    </source>
</evidence>
<dbReference type="Proteomes" id="UP000323393">
    <property type="component" value="Unassembled WGS sequence"/>
</dbReference>
<organism evidence="3 5">
    <name type="scientific">Sutcliffiella horikoshii</name>
    <dbReference type="NCBI Taxonomy" id="79883"/>
    <lineage>
        <taxon>Bacteria</taxon>
        <taxon>Bacillati</taxon>
        <taxon>Bacillota</taxon>
        <taxon>Bacilli</taxon>
        <taxon>Bacillales</taxon>
        <taxon>Bacillaceae</taxon>
        <taxon>Sutcliffiella</taxon>
    </lineage>
</organism>
<gene>
    <name evidence="2" type="ORF">B4U37_14715</name>
    <name evidence="3" type="ORF">FZC74_20520</name>
</gene>
<evidence type="ECO:0000313" key="2">
    <source>
        <dbReference type="EMBL" id="ART77222.1"/>
    </source>
</evidence>
<keyword evidence="1" id="KW-0472">Membrane</keyword>
<evidence type="ECO:0000313" key="3">
    <source>
        <dbReference type="EMBL" id="TYS53709.1"/>
    </source>
</evidence>
<name>A0A1Y0CPS4_9BACI</name>
<keyword evidence="1" id="KW-1133">Transmembrane helix</keyword>
<dbReference type="InterPro" id="IPR025622">
    <property type="entry name" value="YqzE"/>
</dbReference>
<dbReference type="AlphaFoldDB" id="A0A1Y0CPS4"/>
<dbReference type="RefSeq" id="WP_010194662.1">
    <property type="nucleotide sequence ID" value="NZ_CP020880.1"/>
</dbReference>
<accession>A0A1Y0CPS4</accession>
<dbReference type="GeneID" id="96739669"/>
<dbReference type="EMBL" id="VTEU01000016">
    <property type="protein sequence ID" value="TYS53709.1"/>
    <property type="molecule type" value="Genomic_DNA"/>
</dbReference>
<dbReference type="Pfam" id="PF14038">
    <property type="entry name" value="YqzE"/>
    <property type="match status" value="1"/>
</dbReference>
<evidence type="ECO:0000313" key="4">
    <source>
        <dbReference type="Proteomes" id="UP000195573"/>
    </source>
</evidence>
<keyword evidence="1" id="KW-0812">Transmembrane</keyword>
<dbReference type="Proteomes" id="UP000195573">
    <property type="component" value="Chromosome"/>
</dbReference>
<feature type="transmembrane region" description="Helical" evidence="1">
    <location>
        <begin position="39"/>
        <end position="55"/>
    </location>
</feature>
<sequence>MKTNDYVKYVTQQLVTYMDQPKEVKREQRQLKKQERSPIAFQLFGVIPYAIMMLFKKKKSGV</sequence>
<reference evidence="2 4" key="1">
    <citation type="submission" date="2017-04" db="EMBL/GenBank/DDBJ databases">
        <title>Complete Genome Sequence of the Bacillus horikoshii 20a strain from Cuatro Cienegas, Coahuila, Mexico.</title>
        <authorList>
            <person name="Zarza E."/>
            <person name="Alcaraz L.D."/>
            <person name="Aguilar-Salinas B."/>
            <person name="Islas A."/>
            <person name="Olmedo-Alvarez G."/>
        </authorList>
    </citation>
    <scope>NUCLEOTIDE SEQUENCE [LARGE SCALE GENOMIC DNA]</scope>
    <source>
        <strain evidence="2 4">20a</strain>
    </source>
</reference>
<reference evidence="3 5" key="2">
    <citation type="submission" date="2019-08" db="EMBL/GenBank/DDBJ databases">
        <title>Bacillus genomes from the desert of Cuatro Cienegas, Coahuila.</title>
        <authorList>
            <person name="Olmedo-Alvarez G."/>
        </authorList>
    </citation>
    <scope>NUCLEOTIDE SEQUENCE [LARGE SCALE GENOMIC DNA]</scope>
    <source>
        <strain evidence="3 5">CH88_3T</strain>
    </source>
</reference>
<dbReference type="KEGG" id="bhk:B4U37_14715"/>
<protein>
    <submittedName>
        <fullName evidence="3">YqzE family protein</fullName>
    </submittedName>
</protein>